<dbReference type="PANTHER" id="PTHR11439:SF470">
    <property type="entry name" value="CYSTEINE-RICH RLK (RECEPTOR-LIKE PROTEIN KINASE) 8"/>
    <property type="match status" value="1"/>
</dbReference>
<dbReference type="PANTHER" id="PTHR11439">
    <property type="entry name" value="GAG-POL-RELATED RETROTRANSPOSON"/>
    <property type="match status" value="1"/>
</dbReference>
<dbReference type="CDD" id="cd09272">
    <property type="entry name" value="RNase_HI_RT_Ty1"/>
    <property type="match status" value="1"/>
</dbReference>
<proteinExistence type="predicted"/>
<dbReference type="AlphaFoldDB" id="A0A151SPA2"/>
<keyword evidence="2" id="KW-1185">Reference proteome</keyword>
<dbReference type="OMA" id="HIVCERT"/>
<accession>A0A151SPA2</accession>
<dbReference type="EMBL" id="CM003613">
    <property type="protein sequence ID" value="KYP56670.1"/>
    <property type="molecule type" value="Genomic_DNA"/>
</dbReference>
<evidence type="ECO:0000313" key="1">
    <source>
        <dbReference type="EMBL" id="KYP56670.1"/>
    </source>
</evidence>
<dbReference type="Proteomes" id="UP000075243">
    <property type="component" value="Chromosome 11"/>
</dbReference>
<organism evidence="1 2">
    <name type="scientific">Cajanus cajan</name>
    <name type="common">Pigeon pea</name>
    <name type="synonym">Cajanus indicus</name>
    <dbReference type="NCBI Taxonomy" id="3821"/>
    <lineage>
        <taxon>Eukaryota</taxon>
        <taxon>Viridiplantae</taxon>
        <taxon>Streptophyta</taxon>
        <taxon>Embryophyta</taxon>
        <taxon>Tracheophyta</taxon>
        <taxon>Spermatophyta</taxon>
        <taxon>Magnoliopsida</taxon>
        <taxon>eudicotyledons</taxon>
        <taxon>Gunneridae</taxon>
        <taxon>Pentapetalae</taxon>
        <taxon>rosids</taxon>
        <taxon>fabids</taxon>
        <taxon>Fabales</taxon>
        <taxon>Fabaceae</taxon>
        <taxon>Papilionoideae</taxon>
        <taxon>50 kb inversion clade</taxon>
        <taxon>NPAAA clade</taxon>
        <taxon>indigoferoid/millettioid clade</taxon>
        <taxon>Phaseoleae</taxon>
        <taxon>Cajanus</taxon>
    </lineage>
</organism>
<protein>
    <submittedName>
        <fullName evidence="1">Copia protein</fullName>
    </submittedName>
</protein>
<gene>
    <name evidence="1" type="ORF">KK1_002914</name>
</gene>
<sequence>MTGACCELSWLQSLLKDLEILHSKASFLYCDNKAALHIASNPIFHERTRHIEIDCHFIREKIQDGSVATKYVPSTEQIADVFTKPLGKEAFLIMKTKLGVHDIHSPS</sequence>
<evidence type="ECO:0000313" key="2">
    <source>
        <dbReference type="Proteomes" id="UP000075243"/>
    </source>
</evidence>
<name>A0A151SPA2_CAJCA</name>
<reference evidence="1 2" key="1">
    <citation type="journal article" date="2012" name="Nat. Biotechnol.">
        <title>Draft genome sequence of pigeonpea (Cajanus cajan), an orphan legume crop of resource-poor farmers.</title>
        <authorList>
            <person name="Varshney R.K."/>
            <person name="Chen W."/>
            <person name="Li Y."/>
            <person name="Bharti A.K."/>
            <person name="Saxena R.K."/>
            <person name="Schlueter J.A."/>
            <person name="Donoghue M.T."/>
            <person name="Azam S."/>
            <person name="Fan G."/>
            <person name="Whaley A.M."/>
            <person name="Farmer A.D."/>
            <person name="Sheridan J."/>
            <person name="Iwata A."/>
            <person name="Tuteja R."/>
            <person name="Penmetsa R.V."/>
            <person name="Wu W."/>
            <person name="Upadhyaya H.D."/>
            <person name="Yang S.P."/>
            <person name="Shah T."/>
            <person name="Saxena K.B."/>
            <person name="Michael T."/>
            <person name="McCombie W.R."/>
            <person name="Yang B."/>
            <person name="Zhang G."/>
            <person name="Yang H."/>
            <person name="Wang J."/>
            <person name="Spillane C."/>
            <person name="Cook D.R."/>
            <person name="May G.D."/>
            <person name="Xu X."/>
            <person name="Jackson S.A."/>
        </authorList>
    </citation>
    <scope>NUCLEOTIDE SEQUENCE [LARGE SCALE GENOMIC DNA]</scope>
    <source>
        <strain evidence="2">cv. Asha</strain>
    </source>
</reference>
<dbReference type="Gramene" id="C.cajan_02847.t">
    <property type="protein sequence ID" value="C.cajan_02847.t.cds1"/>
    <property type="gene ID" value="C.cajan_02847"/>
</dbReference>